<dbReference type="PANTHER" id="PTHR33619">
    <property type="entry name" value="POLYSACCHARIDE EXPORT PROTEIN GFCE-RELATED"/>
    <property type="match status" value="1"/>
</dbReference>
<gene>
    <name evidence="17" type="ORF">AHMF7616_04672</name>
</gene>
<evidence type="ECO:0000313" key="17">
    <source>
        <dbReference type="EMBL" id="RDC66041.1"/>
    </source>
</evidence>
<dbReference type="PROSITE" id="PS51257">
    <property type="entry name" value="PROKAR_LIPOPROTEIN"/>
    <property type="match status" value="1"/>
</dbReference>
<keyword evidence="13" id="KW-0998">Cell outer membrane</keyword>
<dbReference type="EMBL" id="QASA01000001">
    <property type="protein sequence ID" value="RDC66041.1"/>
    <property type="molecule type" value="Genomic_DNA"/>
</dbReference>
<sequence>MLYTNKKITSRMYKIFYVILLLFTFSCKTGRDLVYFSDLQANSDQSVNIVNTLDPKIQPDDLLSITVSTLNPESNALFNSGILLPNLNNANNINGNAIKEGYLVDKNGFISFPVLGQVKLAGLSKEEATKKMINELKRYIKGEPIVNIRYLNFRVTVIGEVSRPSTLAVPTEKINILEALGMAGDMTVYGKRENVLIIREKEGKRTITRINLNDKETLNSPYFYLQQNDVVYVEPDKSRYRAAQANTNRTYTSVVVGVISIATLIITRFF</sequence>
<evidence type="ECO:0000256" key="6">
    <source>
        <dbReference type="ARBA" id="ARBA00022692"/>
    </source>
</evidence>
<dbReference type="GO" id="GO:0006811">
    <property type="term" value="P:monoatomic ion transport"/>
    <property type="evidence" value="ECO:0007669"/>
    <property type="project" value="UniProtKB-KW"/>
</dbReference>
<dbReference type="RefSeq" id="WP_233507710.1">
    <property type="nucleotide sequence ID" value="NZ_QASA01000001.1"/>
</dbReference>
<feature type="domain" description="SLBB" evidence="16">
    <location>
        <begin position="154"/>
        <end position="233"/>
    </location>
</feature>
<keyword evidence="4" id="KW-1134">Transmembrane beta strand</keyword>
<feature type="domain" description="Polysaccharide export protein N-terminal" evidence="15">
    <location>
        <begin position="55"/>
        <end position="149"/>
    </location>
</feature>
<evidence type="ECO:0000256" key="9">
    <source>
        <dbReference type="ARBA" id="ARBA00023065"/>
    </source>
</evidence>
<comment type="caution">
    <text evidence="17">The sequence shown here is derived from an EMBL/GenBank/DDBJ whole genome shotgun (WGS) entry which is preliminary data.</text>
</comment>
<accession>A0A369QM84</accession>
<keyword evidence="14" id="KW-0449">Lipoprotein</keyword>
<keyword evidence="3" id="KW-0813">Transport</keyword>
<evidence type="ECO:0000259" key="15">
    <source>
        <dbReference type="Pfam" id="PF02563"/>
    </source>
</evidence>
<keyword evidence="8" id="KW-0625">Polysaccharide transport</keyword>
<protein>
    <recommendedName>
        <fullName evidence="19">Soluble ligand binding domain-containing protein</fullName>
    </recommendedName>
</protein>
<keyword evidence="11" id="KW-0472">Membrane</keyword>
<evidence type="ECO:0000256" key="2">
    <source>
        <dbReference type="ARBA" id="ARBA00009450"/>
    </source>
</evidence>
<evidence type="ECO:0000256" key="10">
    <source>
        <dbReference type="ARBA" id="ARBA00023114"/>
    </source>
</evidence>
<dbReference type="GO" id="GO:0046930">
    <property type="term" value="C:pore complex"/>
    <property type="evidence" value="ECO:0007669"/>
    <property type="project" value="UniProtKB-KW"/>
</dbReference>
<evidence type="ECO:0000256" key="4">
    <source>
        <dbReference type="ARBA" id="ARBA00022452"/>
    </source>
</evidence>
<evidence type="ECO:0000256" key="13">
    <source>
        <dbReference type="ARBA" id="ARBA00023237"/>
    </source>
</evidence>
<evidence type="ECO:0000256" key="3">
    <source>
        <dbReference type="ARBA" id="ARBA00022448"/>
    </source>
</evidence>
<keyword evidence="7" id="KW-0732">Signal</keyword>
<evidence type="ECO:0000256" key="14">
    <source>
        <dbReference type="ARBA" id="ARBA00023288"/>
    </source>
</evidence>
<dbReference type="GO" id="GO:0009279">
    <property type="term" value="C:cell outer membrane"/>
    <property type="evidence" value="ECO:0007669"/>
    <property type="project" value="UniProtKB-SubCell"/>
</dbReference>
<keyword evidence="6" id="KW-0812">Transmembrane</keyword>
<evidence type="ECO:0000256" key="8">
    <source>
        <dbReference type="ARBA" id="ARBA00023047"/>
    </source>
</evidence>
<comment type="similarity">
    <text evidence="2">Belongs to the BexD/CtrA/VexA family.</text>
</comment>
<dbReference type="Proteomes" id="UP000253919">
    <property type="component" value="Unassembled WGS sequence"/>
</dbReference>
<name>A0A369QM84_9BACT</name>
<evidence type="ECO:0000256" key="11">
    <source>
        <dbReference type="ARBA" id="ARBA00023136"/>
    </source>
</evidence>
<keyword evidence="5" id="KW-0762">Sugar transport</keyword>
<keyword evidence="12" id="KW-0564">Palmitate</keyword>
<comment type="subcellular location">
    <subcellularLocation>
        <location evidence="1">Cell outer membrane</location>
        <topology evidence="1">Multi-pass membrane protein</topology>
    </subcellularLocation>
</comment>
<evidence type="ECO:0008006" key="19">
    <source>
        <dbReference type="Google" id="ProtNLM"/>
    </source>
</evidence>
<evidence type="ECO:0000313" key="18">
    <source>
        <dbReference type="Proteomes" id="UP000253919"/>
    </source>
</evidence>
<dbReference type="InterPro" id="IPR003715">
    <property type="entry name" value="Poly_export_N"/>
</dbReference>
<dbReference type="PANTHER" id="PTHR33619:SF3">
    <property type="entry name" value="POLYSACCHARIDE EXPORT PROTEIN GFCE-RELATED"/>
    <property type="match status" value="1"/>
</dbReference>
<dbReference type="InterPro" id="IPR054765">
    <property type="entry name" value="SLBB_dom"/>
</dbReference>
<dbReference type="GO" id="GO:0015288">
    <property type="term" value="F:porin activity"/>
    <property type="evidence" value="ECO:0007669"/>
    <property type="project" value="UniProtKB-KW"/>
</dbReference>
<evidence type="ECO:0000256" key="7">
    <source>
        <dbReference type="ARBA" id="ARBA00022729"/>
    </source>
</evidence>
<dbReference type="Pfam" id="PF22461">
    <property type="entry name" value="SLBB_2"/>
    <property type="match status" value="1"/>
</dbReference>
<evidence type="ECO:0000256" key="12">
    <source>
        <dbReference type="ARBA" id="ARBA00023139"/>
    </source>
</evidence>
<dbReference type="GO" id="GO:0015159">
    <property type="term" value="F:polysaccharide transmembrane transporter activity"/>
    <property type="evidence" value="ECO:0007669"/>
    <property type="project" value="InterPro"/>
</dbReference>
<proteinExistence type="inferred from homology"/>
<dbReference type="Pfam" id="PF02563">
    <property type="entry name" value="Poly_export"/>
    <property type="match status" value="1"/>
</dbReference>
<evidence type="ECO:0000256" key="1">
    <source>
        <dbReference type="ARBA" id="ARBA00004571"/>
    </source>
</evidence>
<keyword evidence="10" id="KW-0626">Porin</keyword>
<dbReference type="Gene3D" id="3.10.560.10">
    <property type="entry name" value="Outer membrane lipoprotein wza domain like"/>
    <property type="match status" value="1"/>
</dbReference>
<evidence type="ECO:0000259" key="16">
    <source>
        <dbReference type="Pfam" id="PF22461"/>
    </source>
</evidence>
<keyword evidence="9" id="KW-0406">Ion transport</keyword>
<evidence type="ECO:0000256" key="5">
    <source>
        <dbReference type="ARBA" id="ARBA00022597"/>
    </source>
</evidence>
<dbReference type="InterPro" id="IPR049712">
    <property type="entry name" value="Poly_export"/>
</dbReference>
<dbReference type="AlphaFoldDB" id="A0A369QM84"/>
<organism evidence="17 18">
    <name type="scientific">Adhaeribacter pallidiroseus</name>
    <dbReference type="NCBI Taxonomy" id="2072847"/>
    <lineage>
        <taxon>Bacteria</taxon>
        <taxon>Pseudomonadati</taxon>
        <taxon>Bacteroidota</taxon>
        <taxon>Cytophagia</taxon>
        <taxon>Cytophagales</taxon>
        <taxon>Hymenobacteraceae</taxon>
        <taxon>Adhaeribacter</taxon>
    </lineage>
</organism>
<keyword evidence="18" id="KW-1185">Reference proteome</keyword>
<reference evidence="17 18" key="1">
    <citation type="submission" date="2018-04" db="EMBL/GenBank/DDBJ databases">
        <title>Adhaeribacter sp. HMF7616 genome sequencing and assembly.</title>
        <authorList>
            <person name="Kang H."/>
            <person name="Kang J."/>
            <person name="Cha I."/>
            <person name="Kim H."/>
            <person name="Joh K."/>
        </authorList>
    </citation>
    <scope>NUCLEOTIDE SEQUENCE [LARGE SCALE GENOMIC DNA]</scope>
    <source>
        <strain evidence="17 18">HMF7616</strain>
    </source>
</reference>